<protein>
    <recommendedName>
        <fullName evidence="2">PD-(D/E)XK endonuclease-like domain-containing protein</fullName>
    </recommendedName>
</protein>
<sequence>MSTRPPQRQRSTIPEYSATGDVLAYRTCALQYRFYNRNRLPPSRPVQIWFGEFIHGVLEEAFRRWKTEHPPFPWKWLDHIRPIELALNKELLARGIPDPPGIFCRFENSRENYRGNCPDHEHPHKLLASQRVEAAINHLGPWLFPLISEAEVRLRGTRRLPQPSFRAEAYSVTGVADVLATRHIDEHLLDMLPKTIRTVLSSLSRNAEIIVDYKGTRRPALDQPEWKAHELQILTYAWLRNQQVGESRVEACLLLYLNELVPSRDDLVRLQQELLNNTTDVKPDGNDRVLIGAWGHDQAVPTLSPSFRLQRCIRVIEASPNNIHEALHYFDNTVLEIEKKVQQEMLGAKILENWDPRYRHETCVACDFVPICPHETVRERLARRG</sequence>
<evidence type="ECO:0008006" key="2">
    <source>
        <dbReference type="Google" id="ProtNLM"/>
    </source>
</evidence>
<dbReference type="AlphaFoldDB" id="A0A7C5VXJ4"/>
<dbReference type="InterPro" id="IPR011604">
    <property type="entry name" value="PDDEXK-like_dom_sf"/>
</dbReference>
<reference evidence="1" key="1">
    <citation type="journal article" date="2020" name="mSystems">
        <title>Genome- and Community-Level Interaction Insights into Carbon Utilization and Element Cycling Functions of Hydrothermarchaeota in Hydrothermal Sediment.</title>
        <authorList>
            <person name="Zhou Z."/>
            <person name="Liu Y."/>
            <person name="Xu W."/>
            <person name="Pan J."/>
            <person name="Luo Z.H."/>
            <person name="Li M."/>
        </authorList>
    </citation>
    <scope>NUCLEOTIDE SEQUENCE [LARGE SCALE GENOMIC DNA]</scope>
    <source>
        <strain evidence="1">SpSt-1065</strain>
    </source>
</reference>
<proteinExistence type="predicted"/>
<evidence type="ECO:0000313" key="1">
    <source>
        <dbReference type="EMBL" id="HHM95900.1"/>
    </source>
</evidence>
<organism evidence="1">
    <name type="scientific">Thermomicrobium roseum</name>
    <dbReference type="NCBI Taxonomy" id="500"/>
    <lineage>
        <taxon>Bacteria</taxon>
        <taxon>Pseudomonadati</taxon>
        <taxon>Thermomicrobiota</taxon>
        <taxon>Thermomicrobia</taxon>
        <taxon>Thermomicrobiales</taxon>
        <taxon>Thermomicrobiaceae</taxon>
        <taxon>Thermomicrobium</taxon>
    </lineage>
</organism>
<dbReference type="EMBL" id="DRWX01000080">
    <property type="protein sequence ID" value="HHM95900.1"/>
    <property type="molecule type" value="Genomic_DNA"/>
</dbReference>
<accession>A0A7C5VXJ4</accession>
<gene>
    <name evidence="1" type="ORF">ENM21_01595</name>
</gene>
<name>A0A7C5VXJ4_THERO</name>
<dbReference type="Gene3D" id="3.90.320.10">
    <property type="match status" value="1"/>
</dbReference>
<comment type="caution">
    <text evidence="1">The sequence shown here is derived from an EMBL/GenBank/DDBJ whole genome shotgun (WGS) entry which is preliminary data.</text>
</comment>